<dbReference type="InterPro" id="IPR011992">
    <property type="entry name" value="EF-hand-dom_pair"/>
</dbReference>
<dbReference type="SMART" id="SM00054">
    <property type="entry name" value="EFh"/>
    <property type="match status" value="1"/>
</dbReference>
<evidence type="ECO:0000313" key="5">
    <source>
        <dbReference type="Proteomes" id="UP000784294"/>
    </source>
</evidence>
<dbReference type="PROSITE" id="PS00018">
    <property type="entry name" value="EF_HAND_1"/>
    <property type="match status" value="1"/>
</dbReference>
<comment type="caution">
    <text evidence="4">The sequence shown here is derived from an EMBL/GenBank/DDBJ whole genome shotgun (WGS) entry which is preliminary data.</text>
</comment>
<dbReference type="AlphaFoldDB" id="A0A3S5FGI2"/>
<dbReference type="EMBL" id="CAAALY010257545">
    <property type="protein sequence ID" value="VEL38321.1"/>
    <property type="molecule type" value="Genomic_DNA"/>
</dbReference>
<evidence type="ECO:0000256" key="1">
    <source>
        <dbReference type="ARBA" id="ARBA00022837"/>
    </source>
</evidence>
<keyword evidence="5" id="KW-1185">Reference proteome</keyword>
<feature type="region of interest" description="Disordered" evidence="2">
    <location>
        <begin position="63"/>
        <end position="83"/>
    </location>
</feature>
<evidence type="ECO:0000256" key="2">
    <source>
        <dbReference type="SAM" id="MobiDB-lite"/>
    </source>
</evidence>
<dbReference type="Proteomes" id="UP000784294">
    <property type="component" value="Unassembled WGS sequence"/>
</dbReference>
<accession>A0A3S5FGI2</accession>
<keyword evidence="1" id="KW-0106">Calcium</keyword>
<dbReference type="GO" id="GO:0005509">
    <property type="term" value="F:calcium ion binding"/>
    <property type="evidence" value="ECO:0007669"/>
    <property type="project" value="InterPro"/>
</dbReference>
<sequence>MKPRPASCTVTSVERRRGSLPASPSLSCLSQILLAKQARIVRHFLHQSHLALLNSEGRFFRPANPLRPPMDSRDGETTNRQPLKIGPELRRGFTDQPIRHLDPKLLRHLDQTVRQLATGSSDDALVSACQTARRSHVYNPPDLTCTGFDPTQNTLPRIFSAYSRLHESAGRSTHAFFPCHNTNFSPKPKLSTPSPSPSLSLLHRCLCPYSSPRIFFYPPSTGPATPQEFITAFDTDEDGRISYDEFAAGIASLTPEILE</sequence>
<dbReference type="SUPFAM" id="SSF47473">
    <property type="entry name" value="EF-hand"/>
    <property type="match status" value="1"/>
</dbReference>
<dbReference type="InterPro" id="IPR018247">
    <property type="entry name" value="EF_Hand_1_Ca_BS"/>
</dbReference>
<organism evidence="4 5">
    <name type="scientific">Protopolystoma xenopodis</name>
    <dbReference type="NCBI Taxonomy" id="117903"/>
    <lineage>
        <taxon>Eukaryota</taxon>
        <taxon>Metazoa</taxon>
        <taxon>Spiralia</taxon>
        <taxon>Lophotrochozoa</taxon>
        <taxon>Platyhelminthes</taxon>
        <taxon>Monogenea</taxon>
        <taxon>Polyopisthocotylea</taxon>
        <taxon>Polystomatidea</taxon>
        <taxon>Polystomatidae</taxon>
        <taxon>Protopolystoma</taxon>
    </lineage>
</organism>
<feature type="domain" description="EF-hand" evidence="3">
    <location>
        <begin position="221"/>
        <end position="256"/>
    </location>
</feature>
<evidence type="ECO:0000313" key="4">
    <source>
        <dbReference type="EMBL" id="VEL38321.1"/>
    </source>
</evidence>
<proteinExistence type="predicted"/>
<protein>
    <recommendedName>
        <fullName evidence="3">EF-hand domain-containing protein</fullName>
    </recommendedName>
</protein>
<dbReference type="PROSITE" id="PS50222">
    <property type="entry name" value="EF_HAND_2"/>
    <property type="match status" value="1"/>
</dbReference>
<dbReference type="InterPro" id="IPR002048">
    <property type="entry name" value="EF_hand_dom"/>
</dbReference>
<evidence type="ECO:0000259" key="3">
    <source>
        <dbReference type="PROSITE" id="PS50222"/>
    </source>
</evidence>
<gene>
    <name evidence="4" type="ORF">PXEA_LOCUS31761</name>
</gene>
<name>A0A3S5FGI2_9PLAT</name>
<reference evidence="4" key="1">
    <citation type="submission" date="2018-11" db="EMBL/GenBank/DDBJ databases">
        <authorList>
            <consortium name="Pathogen Informatics"/>
        </authorList>
    </citation>
    <scope>NUCLEOTIDE SEQUENCE</scope>
</reference>